<name>A0A328P9S8_9GAMM</name>
<dbReference type="EMBL" id="NFZS01000001">
    <property type="protein sequence ID" value="RAO77255.1"/>
    <property type="molecule type" value="Genomic_DNA"/>
</dbReference>
<evidence type="ECO:0000256" key="1">
    <source>
        <dbReference type="SAM" id="MobiDB-lite"/>
    </source>
</evidence>
<feature type="compositionally biased region" description="Pro residues" evidence="1">
    <location>
        <begin position="984"/>
        <end position="1017"/>
    </location>
</feature>
<sequence length="1351" mass="133278">MVTTSGTVQTLGSTGTAHGVEAFAQGSGSATVNMKGGGVSTLAAGAVGLLADANTGAANVTQATASTVSTQGAAALGILANARNGGSSQVTASGNVTTGDNGSGNGAIGVEAISAGAGNAQVDVAGKVQTLGTSGIAHAIEAFSGSTGSGSGMANANLLAGGSALTMAANSYGVLAKSASGKATATAAQGSRVETWGAGAWGVNALATAGGDAQVTLTDTTITTHGAGGIGAEATASGTGSATLDASGTFTTLSGTGINHALESLAQGSGNATLTFTSGTVSTQSAGSMALLSSAQGAGTATLQASGNGTRSLVTSGDGSPGVMARSIGGAAALTLDVSATPGGIVTNGAGSPVIVALSGGAGNAIADVTGDVTANSTVNLSPDNVVTRGVVVAAAGTGGASAAYHSGTVTTKAGGDPTNGGVGIYASTQSGAASITTDAGTAIRTSGANAYGLQAQTVAGTSATGSIDIASQSNITTQGSGAHAILALSVSGDAPISVNANGALQTAGATANGITAVSAGQSSIHVTSQAAIGTSGANASGVVATSNGGTVDVTSSGVIQIQGGGAQVHGIVGQSLASSSGTSGMANVNATGSISVAAGTGNDGIAALSLGSGGAATVSYGSGTLAVGGASNGIHVGGSVDGQGTVAVQAGATINATQGEAGVLADMGGSNRVSIASGAVVTGGWSLPQSAGVAFLQNGSAQRNTLDNAGTLGAMNDQAIYSTGDAASSLAIGNTANQTLDGYLTLAGGTNTLVNSGTWNLRHFADTNGDGARDTLAVAVAHFGNGVANRVGNSGTLRLPGSPDAVVLDATGEYLPQAQQANAMALKGPVQGQLLGVAEFINSGTIDLQANGVAGDVLLISGSTVAGVAGNGVYVSNGGVLKLDTVLNEGSAQSVSDVLVADAMGTIAGGPTKVDINDVGGEGAFTRGNGILIVEQLDTNRSSYGAFALGAPVVAGPYEYHLFYGSKDTSGPANWYLRSEQQPAPPPPPYPPVPPDPPTPPPYPPGPPAPPVPPEPPRPDYRQEVSLYDAVPAMALLYGRTLMDNLHDRVGEEEQLRGRTDLQSGHWFNGAWARVVGLDGNFDGNAKGIYGGSPKSDFNIAALQAGMDVYRAEGDDGTRDHAGVYLAQGRIRGDVTHYTGVDAGTDRIEGTSLGGYWTWFNERGAYLDTIVQGTWAKAYADSTRGISLKPRSGFGWGASLEGGYPFHEDNWVIEPQAQLMYQTVDHSRSSDRAARVTFGDIDSLAGRLGVRFAQTRQLANREDGSPQLLTYWARLNLWHEFKGTPTTTFSSQEGPVVFRADVSGTWGELNLGLTWQISRHATFYAKAGYEAGLSGRYDAYNGELGLRWAW</sequence>
<dbReference type="Pfam" id="PF03797">
    <property type="entry name" value="Autotransporter"/>
    <property type="match status" value="1"/>
</dbReference>
<feature type="domain" description="Autotransporter" evidence="2">
    <location>
        <begin position="1065"/>
        <end position="1351"/>
    </location>
</feature>
<dbReference type="InterPro" id="IPR011050">
    <property type="entry name" value="Pectin_lyase_fold/virulence"/>
</dbReference>
<comment type="caution">
    <text evidence="3">The sequence shown here is derived from an EMBL/GenBank/DDBJ whole genome shotgun (WGS) entry which is preliminary data.</text>
</comment>
<dbReference type="InterPro" id="IPR005546">
    <property type="entry name" value="Autotransporte_beta"/>
</dbReference>
<evidence type="ECO:0000313" key="3">
    <source>
        <dbReference type="EMBL" id="RAO77255.1"/>
    </source>
</evidence>
<feature type="region of interest" description="Disordered" evidence="1">
    <location>
        <begin position="974"/>
        <end position="1023"/>
    </location>
</feature>
<dbReference type="PROSITE" id="PS51208">
    <property type="entry name" value="AUTOTRANSPORTER"/>
    <property type="match status" value="1"/>
</dbReference>
<reference evidence="3 4" key="1">
    <citation type="journal article" date="2018" name="Genet. Mol. Biol.">
        <title>The genome sequence of Dyella jiangningensis FCAV SCS01 from a lignocellulose-decomposing microbial consortium metagenome reveals potential for biotechnological applications.</title>
        <authorList>
            <person name="Desiderato J.G."/>
            <person name="Alvarenga D.O."/>
            <person name="Constancio M.T.L."/>
            <person name="Alves L.M.C."/>
            <person name="Varani A.M."/>
        </authorList>
    </citation>
    <scope>NUCLEOTIDE SEQUENCE [LARGE SCALE GENOMIC DNA]</scope>
    <source>
        <strain evidence="3 4">FCAV SCS01</strain>
    </source>
</reference>
<evidence type="ECO:0000313" key="4">
    <source>
        <dbReference type="Proteomes" id="UP000248926"/>
    </source>
</evidence>
<dbReference type="SMART" id="SM00869">
    <property type="entry name" value="Autotransporter"/>
    <property type="match status" value="1"/>
</dbReference>
<dbReference type="InterPro" id="IPR036709">
    <property type="entry name" value="Autotransporte_beta_dom_sf"/>
</dbReference>
<dbReference type="Gene3D" id="2.40.128.130">
    <property type="entry name" value="Autotransporter beta-domain"/>
    <property type="match status" value="1"/>
</dbReference>
<keyword evidence="4" id="KW-1185">Reference proteome</keyword>
<dbReference type="GO" id="GO:0019867">
    <property type="term" value="C:outer membrane"/>
    <property type="evidence" value="ECO:0007669"/>
    <property type="project" value="InterPro"/>
</dbReference>
<dbReference type="SUPFAM" id="SSF103515">
    <property type="entry name" value="Autotransporter"/>
    <property type="match status" value="1"/>
</dbReference>
<dbReference type="InterPro" id="IPR006315">
    <property type="entry name" value="OM_autotransptr_brl_dom"/>
</dbReference>
<evidence type="ECO:0000259" key="2">
    <source>
        <dbReference type="PROSITE" id="PS51208"/>
    </source>
</evidence>
<dbReference type="NCBIfam" id="TIGR01414">
    <property type="entry name" value="autotrans_barl"/>
    <property type="match status" value="1"/>
</dbReference>
<accession>A0A328P9S8</accession>
<dbReference type="Gene3D" id="2.160.20.20">
    <property type="match status" value="1"/>
</dbReference>
<dbReference type="SUPFAM" id="SSF51126">
    <property type="entry name" value="Pectin lyase-like"/>
    <property type="match status" value="1"/>
</dbReference>
<proteinExistence type="predicted"/>
<dbReference type="CDD" id="cd01344">
    <property type="entry name" value="PL2_Passenger_AT"/>
    <property type="match status" value="1"/>
</dbReference>
<protein>
    <recommendedName>
        <fullName evidence="2">Autotransporter domain-containing protein</fullName>
    </recommendedName>
</protein>
<dbReference type="InterPro" id="IPR043990">
    <property type="entry name" value="AC_1"/>
</dbReference>
<dbReference type="Pfam" id="PF18883">
    <property type="entry name" value="AC_1"/>
    <property type="match status" value="1"/>
</dbReference>
<dbReference type="InterPro" id="IPR012332">
    <property type="entry name" value="Autotransporter_pectin_lyase_C"/>
</dbReference>
<dbReference type="Proteomes" id="UP000248926">
    <property type="component" value="Unassembled WGS sequence"/>
</dbReference>
<gene>
    <name evidence="3" type="ORF">CA260_05030</name>
</gene>
<organism evidence="3 4">
    <name type="scientific">Dyella jiangningensis</name>
    <dbReference type="NCBI Taxonomy" id="1379159"/>
    <lineage>
        <taxon>Bacteria</taxon>
        <taxon>Pseudomonadati</taxon>
        <taxon>Pseudomonadota</taxon>
        <taxon>Gammaproteobacteria</taxon>
        <taxon>Lysobacterales</taxon>
        <taxon>Rhodanobacteraceae</taxon>
        <taxon>Dyella</taxon>
    </lineage>
</organism>